<accession>A0A955LJU0</accession>
<reference evidence="3" key="2">
    <citation type="journal article" date="2021" name="Microbiome">
        <title>Successional dynamics and alternative stable states in a saline activated sludge microbial community over 9 years.</title>
        <authorList>
            <person name="Wang Y."/>
            <person name="Ye J."/>
            <person name="Ju F."/>
            <person name="Liu L."/>
            <person name="Boyd J.A."/>
            <person name="Deng Y."/>
            <person name="Parks D.H."/>
            <person name="Jiang X."/>
            <person name="Yin X."/>
            <person name="Woodcroft B.J."/>
            <person name="Tyson G.W."/>
            <person name="Hugenholtz P."/>
            <person name="Polz M.F."/>
            <person name="Zhang T."/>
        </authorList>
    </citation>
    <scope>NUCLEOTIDE SEQUENCE</scope>
    <source>
        <strain evidence="3">HKST-UBA03</strain>
    </source>
</reference>
<dbReference type="Proteomes" id="UP000751518">
    <property type="component" value="Unassembled WGS sequence"/>
</dbReference>
<comment type="caution">
    <text evidence="3">The sequence shown here is derived from an EMBL/GenBank/DDBJ whole genome shotgun (WGS) entry which is preliminary data.</text>
</comment>
<evidence type="ECO:0000256" key="1">
    <source>
        <dbReference type="SAM" id="Coils"/>
    </source>
</evidence>
<feature type="coiled-coil region" evidence="1">
    <location>
        <begin position="421"/>
        <end position="472"/>
    </location>
</feature>
<name>A0A955LJU0_UNCKA</name>
<evidence type="ECO:0000313" key="4">
    <source>
        <dbReference type="Proteomes" id="UP000751518"/>
    </source>
</evidence>
<feature type="region of interest" description="Disordered" evidence="2">
    <location>
        <begin position="1"/>
        <end position="39"/>
    </location>
</feature>
<feature type="coiled-coil region" evidence="1">
    <location>
        <begin position="248"/>
        <end position="282"/>
    </location>
</feature>
<dbReference type="AlphaFoldDB" id="A0A955LJU0"/>
<gene>
    <name evidence="3" type="ORF">KC614_00410</name>
</gene>
<dbReference type="EMBL" id="JAGQKZ010000002">
    <property type="protein sequence ID" value="MCA9391651.1"/>
    <property type="molecule type" value="Genomic_DNA"/>
</dbReference>
<evidence type="ECO:0000313" key="3">
    <source>
        <dbReference type="EMBL" id="MCA9391651.1"/>
    </source>
</evidence>
<reference evidence="3" key="1">
    <citation type="submission" date="2020-04" db="EMBL/GenBank/DDBJ databases">
        <authorList>
            <person name="Zhang T."/>
        </authorList>
    </citation>
    <scope>NUCLEOTIDE SEQUENCE</scope>
    <source>
        <strain evidence="3">HKST-UBA03</strain>
    </source>
</reference>
<proteinExistence type="predicted"/>
<protein>
    <submittedName>
        <fullName evidence="3">Uncharacterized protein</fullName>
    </submittedName>
</protein>
<sequence>MPETQTTETERRVAGVETIDSTEGTGAAATEGEGWSEGWTSDWAGNVEAVYEQGDSSEVLSAMAETNWSVDNTKLPDAEIVYDGSWRTDGSKMSPTGKRNLEGARQILEQQNVAEAATELAPQAESTEDQELRNKATALVEQRQSTIEALNYVRDREKTGKGRAQINEMGKIVRDGEMSSLDAQAVRDELQVGVGLAQKDLSEATSKLRIAMDELTSHTTAANAENLQGGKQLTDEQRVDQREQYLKLRTAQGEVDKARAAVVAAEQRVADLKELAENTNGLLELQELAKDNPEMVAEIEAEMVAEEGGETVDDGVEAANEGVGDEERELVEEGDINASSSEVEQPEESQELDPLFEMVRHLEDLSIPELEAEIERTENFIELGRLFVDTLVDTADTLGEQADELSSLGETLKDLVPAETMENIQRRAEALREKQQEIEARVAVVESLILVAEKYKEQVQEVLAAKQEERKINARAESWVDFAASMFGSTNQESLSKLMEAVKAKPPKSFIEVLFLAMGLLKPGKE</sequence>
<organism evidence="3 4">
    <name type="scientific">candidate division WWE3 bacterium</name>
    <dbReference type="NCBI Taxonomy" id="2053526"/>
    <lineage>
        <taxon>Bacteria</taxon>
        <taxon>Katanobacteria</taxon>
    </lineage>
</organism>
<keyword evidence="1" id="KW-0175">Coiled coil</keyword>
<evidence type="ECO:0000256" key="2">
    <source>
        <dbReference type="SAM" id="MobiDB-lite"/>
    </source>
</evidence>
<feature type="compositionally biased region" description="Low complexity" evidence="2">
    <location>
        <begin position="21"/>
        <end position="39"/>
    </location>
</feature>